<keyword evidence="2" id="KW-0560">Oxidoreductase</keyword>
<dbReference type="eggNOG" id="COG0431">
    <property type="taxonomic scope" value="Bacteria"/>
</dbReference>
<evidence type="ECO:0000259" key="1">
    <source>
        <dbReference type="Pfam" id="PF03358"/>
    </source>
</evidence>
<dbReference type="EMBL" id="CP002780">
    <property type="protein sequence ID" value="AEG61464.1"/>
    <property type="molecule type" value="Genomic_DNA"/>
</dbReference>
<dbReference type="GO" id="GO:0010181">
    <property type="term" value="F:FMN binding"/>
    <property type="evidence" value="ECO:0007669"/>
    <property type="project" value="TreeGrafter"/>
</dbReference>
<name>F6DVK4_DESRL</name>
<dbReference type="PANTHER" id="PTHR30543">
    <property type="entry name" value="CHROMATE REDUCTASE"/>
    <property type="match status" value="1"/>
</dbReference>
<gene>
    <name evidence="2" type="ordered locus">Desru_3258</name>
</gene>
<dbReference type="OrthoDB" id="9806724at2"/>
<dbReference type="AlphaFoldDB" id="F6DVK4"/>
<reference evidence="3" key="1">
    <citation type="submission" date="2011-05" db="EMBL/GenBank/DDBJ databases">
        <title>Complete sequence of Desulfotomaculum ruminis DSM 2154.</title>
        <authorList>
            <person name="Lucas S."/>
            <person name="Copeland A."/>
            <person name="Lapidus A."/>
            <person name="Cheng J.-F."/>
            <person name="Goodwin L."/>
            <person name="Pitluck S."/>
            <person name="Lu M."/>
            <person name="Detter J.C."/>
            <person name="Han C."/>
            <person name="Tapia R."/>
            <person name="Land M."/>
            <person name="Hauser L."/>
            <person name="Kyrpides N."/>
            <person name="Ivanova N."/>
            <person name="Mikhailova N."/>
            <person name="Pagani I."/>
            <person name="Stams A.J.M."/>
            <person name="Plugge C.M."/>
            <person name="Muyzer G."/>
            <person name="Kuever J."/>
            <person name="Parshina S.N."/>
            <person name="Ivanova A.E."/>
            <person name="Nazina T.N."/>
            <person name="Brambilla E."/>
            <person name="Spring S."/>
            <person name="Klenk H.-P."/>
            <person name="Woyke T."/>
        </authorList>
    </citation>
    <scope>NUCLEOTIDE SEQUENCE [LARGE SCALE GENOMIC DNA]</scope>
    <source>
        <strain evidence="3">ATCC 23193 / DSM 2154 / NCIB 8452 / DL</strain>
    </source>
</reference>
<organism evidence="2 3">
    <name type="scientific">Desulforamulus ruminis (strain ATCC 23193 / DSM 2154 / NCIMB 8452 / DL)</name>
    <name type="common">Desulfotomaculum ruminis</name>
    <dbReference type="NCBI Taxonomy" id="696281"/>
    <lineage>
        <taxon>Bacteria</taxon>
        <taxon>Bacillati</taxon>
        <taxon>Bacillota</taxon>
        <taxon>Clostridia</taxon>
        <taxon>Eubacteriales</taxon>
        <taxon>Peptococcaceae</taxon>
        <taxon>Desulforamulus</taxon>
    </lineage>
</organism>
<dbReference type="Gene3D" id="3.40.50.360">
    <property type="match status" value="1"/>
</dbReference>
<dbReference type="Proteomes" id="UP000009234">
    <property type="component" value="Chromosome"/>
</dbReference>
<feature type="domain" description="NADPH-dependent FMN reductase-like" evidence="1">
    <location>
        <begin position="4"/>
        <end position="147"/>
    </location>
</feature>
<evidence type="ECO:0000313" key="2">
    <source>
        <dbReference type="EMBL" id="AEG61464.1"/>
    </source>
</evidence>
<dbReference type="SUPFAM" id="SSF52218">
    <property type="entry name" value="Flavoproteins"/>
    <property type="match status" value="1"/>
</dbReference>
<dbReference type="InterPro" id="IPR050712">
    <property type="entry name" value="NAD(P)H-dep_reductase"/>
</dbReference>
<sequence>MTIHILGFAGSLREGSYNRAALRAAQELLPEGVTLEIFDLSPIPLFNEDVEKEGFPEPVQAFKERIAAADALLIATPEYNYSIPGVLKNALDWASRPPGQSPLNDKPVAIMGASAGYFGTARAQYHLRQMCVILNMHPINKEVFIAGAGDKFDPQGKLADERSRKGISQLLLALKDWTRRLQG</sequence>
<dbReference type="InterPro" id="IPR005025">
    <property type="entry name" value="FMN_Rdtase-like_dom"/>
</dbReference>
<dbReference type="GO" id="GO:0005829">
    <property type="term" value="C:cytosol"/>
    <property type="evidence" value="ECO:0007669"/>
    <property type="project" value="TreeGrafter"/>
</dbReference>
<keyword evidence="3" id="KW-1185">Reference proteome</keyword>
<dbReference type="RefSeq" id="WP_013843210.1">
    <property type="nucleotide sequence ID" value="NC_015589.1"/>
</dbReference>
<dbReference type="GO" id="GO:0003955">
    <property type="term" value="F:NAD(P)H dehydrogenase (quinone) activity"/>
    <property type="evidence" value="ECO:0007669"/>
    <property type="project" value="UniProtKB-EC"/>
</dbReference>
<dbReference type="EC" id="1.6.5.2" evidence="2"/>
<dbReference type="PANTHER" id="PTHR30543:SF21">
    <property type="entry name" value="NAD(P)H-DEPENDENT FMN REDUCTASE LOT6"/>
    <property type="match status" value="1"/>
</dbReference>
<dbReference type="STRING" id="696281.Desru_3258"/>
<accession>F6DVK4</accession>
<dbReference type="InterPro" id="IPR029039">
    <property type="entry name" value="Flavoprotein-like_sf"/>
</dbReference>
<dbReference type="HOGENOM" id="CLU_055322_4_2_9"/>
<dbReference type="KEGG" id="dru:Desru_3258"/>
<protein>
    <submittedName>
        <fullName evidence="2">NAD(P)H dehydrogenase (Quinone)</fullName>
        <ecNumber evidence="2">1.6.5.2</ecNumber>
    </submittedName>
</protein>
<reference evidence="2 3" key="2">
    <citation type="journal article" date="2012" name="Stand. Genomic Sci.">
        <title>Complete genome sequence of the sulfate-reducing firmicute Desulfotomaculum ruminis type strain (DL(T)).</title>
        <authorList>
            <person name="Spring S."/>
            <person name="Visser M."/>
            <person name="Lu M."/>
            <person name="Copeland A."/>
            <person name="Lapidus A."/>
            <person name="Lucas S."/>
            <person name="Cheng J.F."/>
            <person name="Han C."/>
            <person name="Tapia R."/>
            <person name="Goodwin L.A."/>
            <person name="Pitluck S."/>
            <person name="Ivanova N."/>
            <person name="Land M."/>
            <person name="Hauser L."/>
            <person name="Larimer F."/>
            <person name="Rohde M."/>
            <person name="Goker M."/>
            <person name="Detter J.C."/>
            <person name="Kyrpides N.C."/>
            <person name="Woyke T."/>
            <person name="Schaap P.J."/>
            <person name="Plugge C.M."/>
            <person name="Muyzer G."/>
            <person name="Kuever J."/>
            <person name="Pereira I.A."/>
            <person name="Parshina S.N."/>
            <person name="Bernier-Latmani R."/>
            <person name="Stams A.J."/>
            <person name="Klenk H.P."/>
        </authorList>
    </citation>
    <scope>NUCLEOTIDE SEQUENCE [LARGE SCALE GENOMIC DNA]</scope>
    <source>
        <strain evidence="3">ATCC 23193 / DSM 2154 / NCIB 8452 / DL</strain>
    </source>
</reference>
<dbReference type="Pfam" id="PF03358">
    <property type="entry name" value="FMN_red"/>
    <property type="match status" value="1"/>
</dbReference>
<evidence type="ECO:0000313" key="3">
    <source>
        <dbReference type="Proteomes" id="UP000009234"/>
    </source>
</evidence>
<proteinExistence type="predicted"/>